<dbReference type="EMBL" id="GL870954">
    <property type="protein sequence ID" value="EGC39608.1"/>
    <property type="molecule type" value="Genomic_DNA"/>
</dbReference>
<evidence type="ECO:0000256" key="1">
    <source>
        <dbReference type="SAM" id="MobiDB-lite"/>
    </source>
</evidence>
<dbReference type="VEuPathDB" id="AmoebaDB:DICPUDRAFT_96503"/>
<feature type="region of interest" description="Disordered" evidence="1">
    <location>
        <begin position="47"/>
        <end position="89"/>
    </location>
</feature>
<name>F0Z8V2_DICPU</name>
<dbReference type="Proteomes" id="UP000001064">
    <property type="component" value="Unassembled WGS sequence"/>
</dbReference>
<keyword evidence="4" id="KW-1185">Reference proteome</keyword>
<dbReference type="OMA" id="IYNGRAM"/>
<proteinExistence type="predicted"/>
<protein>
    <recommendedName>
        <fullName evidence="5">Ubiquitin-like domain-containing protein</fullName>
    </recommendedName>
</protein>
<feature type="transmembrane region" description="Helical" evidence="2">
    <location>
        <begin position="12"/>
        <end position="30"/>
    </location>
</feature>
<evidence type="ECO:0000313" key="3">
    <source>
        <dbReference type="EMBL" id="EGC39608.1"/>
    </source>
</evidence>
<evidence type="ECO:0000313" key="4">
    <source>
        <dbReference type="Proteomes" id="UP000001064"/>
    </source>
</evidence>
<dbReference type="PANTHER" id="PTHR14557:SF5">
    <property type="entry name" value="UBIQUITIN-LIKE DOMAIN-CONTAINING PROTEIN"/>
    <property type="match status" value="1"/>
</dbReference>
<feature type="transmembrane region" description="Helical" evidence="2">
    <location>
        <begin position="233"/>
        <end position="254"/>
    </location>
</feature>
<dbReference type="InterPro" id="IPR040352">
    <property type="entry name" value="TMUB1/2"/>
</dbReference>
<dbReference type="RefSeq" id="XP_003283829.1">
    <property type="nucleotide sequence ID" value="XM_003283781.1"/>
</dbReference>
<dbReference type="GO" id="GO:0036503">
    <property type="term" value="P:ERAD pathway"/>
    <property type="evidence" value="ECO:0000318"/>
    <property type="project" value="GO_Central"/>
</dbReference>
<feature type="transmembrane region" description="Helical" evidence="2">
    <location>
        <begin position="204"/>
        <end position="227"/>
    </location>
</feature>
<organism evidence="3 4">
    <name type="scientific">Dictyostelium purpureum</name>
    <name type="common">Slime mold</name>
    <dbReference type="NCBI Taxonomy" id="5786"/>
    <lineage>
        <taxon>Eukaryota</taxon>
        <taxon>Amoebozoa</taxon>
        <taxon>Evosea</taxon>
        <taxon>Eumycetozoa</taxon>
        <taxon>Dictyostelia</taxon>
        <taxon>Dictyosteliales</taxon>
        <taxon>Dictyosteliaceae</taxon>
        <taxon>Dictyostelium</taxon>
    </lineage>
</organism>
<feature type="compositionally biased region" description="Polar residues" evidence="1">
    <location>
        <begin position="78"/>
        <end position="89"/>
    </location>
</feature>
<sequence>MESVKDNTHQNFDSIVFACVIVSFISFFFWRNNHFLSIFSRRSNTSTINNDSNVNNSNSNVNNNINNTNNSATNNSNEPIQENQTESEPFQENFSSDIQDLIKINIIQNEKIHHRTFRTSKILKVYDLKKYFYPKEIELNKRILFIYNGRAMIDSHTLGSHLNLLNGINPACIHCLIKDQLTPDQVSNDPNYSGYNGHNGDSTFTWLCTKTLFFFTGLFLSILWFLQFTNPKLFNFVSSFVLLILTLFWALGFYSSLKSSNTQPTNTNHPHSD</sequence>
<evidence type="ECO:0000256" key="2">
    <source>
        <dbReference type="SAM" id="Phobius"/>
    </source>
</evidence>
<dbReference type="GeneID" id="10509767"/>
<dbReference type="AlphaFoldDB" id="F0Z8V2"/>
<keyword evidence="2" id="KW-0472">Membrane</keyword>
<dbReference type="KEGG" id="dpp:DICPUDRAFT_96503"/>
<feature type="compositionally biased region" description="Low complexity" evidence="1">
    <location>
        <begin position="47"/>
        <end position="77"/>
    </location>
</feature>
<keyword evidence="2" id="KW-0812">Transmembrane</keyword>
<accession>F0Z8V2</accession>
<dbReference type="FunCoup" id="F0Z8V2">
    <property type="interactions" value="398"/>
</dbReference>
<reference evidence="4" key="1">
    <citation type="journal article" date="2011" name="Genome Biol.">
        <title>Comparative genomics of the social amoebae Dictyostelium discoideum and Dictyostelium purpureum.</title>
        <authorList>
            <consortium name="US DOE Joint Genome Institute (JGI-PGF)"/>
            <person name="Sucgang R."/>
            <person name="Kuo A."/>
            <person name="Tian X."/>
            <person name="Salerno W."/>
            <person name="Parikh A."/>
            <person name="Feasley C.L."/>
            <person name="Dalin E."/>
            <person name="Tu H."/>
            <person name="Huang E."/>
            <person name="Barry K."/>
            <person name="Lindquist E."/>
            <person name="Shapiro H."/>
            <person name="Bruce D."/>
            <person name="Schmutz J."/>
            <person name="Salamov A."/>
            <person name="Fey P."/>
            <person name="Gaudet P."/>
            <person name="Anjard C."/>
            <person name="Babu M.M."/>
            <person name="Basu S."/>
            <person name="Bushmanova Y."/>
            <person name="van der Wel H."/>
            <person name="Katoh-Kurasawa M."/>
            <person name="Dinh C."/>
            <person name="Coutinho P.M."/>
            <person name="Saito T."/>
            <person name="Elias M."/>
            <person name="Schaap P."/>
            <person name="Kay R.R."/>
            <person name="Henrissat B."/>
            <person name="Eichinger L."/>
            <person name="Rivero F."/>
            <person name="Putnam N.H."/>
            <person name="West C.M."/>
            <person name="Loomis W.F."/>
            <person name="Chisholm R.L."/>
            <person name="Shaulsky G."/>
            <person name="Strassmann J.E."/>
            <person name="Queller D.C."/>
            <person name="Kuspa A."/>
            <person name="Grigoriev I.V."/>
        </authorList>
    </citation>
    <scope>NUCLEOTIDE SEQUENCE [LARGE SCALE GENOMIC DNA]</scope>
    <source>
        <strain evidence="4">QSDP1</strain>
    </source>
</reference>
<evidence type="ECO:0008006" key="5">
    <source>
        <dbReference type="Google" id="ProtNLM"/>
    </source>
</evidence>
<dbReference type="OrthoDB" id="20502at2759"/>
<gene>
    <name evidence="3" type="ORF">DICPUDRAFT_96503</name>
</gene>
<keyword evidence="2" id="KW-1133">Transmembrane helix</keyword>
<dbReference type="InParanoid" id="F0Z8V2"/>
<dbReference type="eggNOG" id="ENOG502RC0Z">
    <property type="taxonomic scope" value="Eukaryota"/>
</dbReference>
<dbReference type="PANTHER" id="PTHR14557">
    <property type="entry name" value="PROTEIN C7ORF21"/>
    <property type="match status" value="1"/>
</dbReference>